<reference evidence="2 3" key="1">
    <citation type="submission" date="2015-07" db="EMBL/GenBank/DDBJ databases">
        <title>The genome of Melipona quadrifasciata.</title>
        <authorList>
            <person name="Pan H."/>
            <person name="Kapheim K."/>
        </authorList>
    </citation>
    <scope>NUCLEOTIDE SEQUENCE [LARGE SCALE GENOMIC DNA]</scope>
    <source>
        <strain evidence="2">0111107301</strain>
        <tissue evidence="2">Whole body</tissue>
    </source>
</reference>
<keyword evidence="3" id="KW-1185">Reference proteome</keyword>
<feature type="compositionally biased region" description="Polar residues" evidence="1">
    <location>
        <begin position="196"/>
        <end position="213"/>
    </location>
</feature>
<sequence>MESNRGYTATNPMARSSRLSLPIDIEAFPSPASLDGGSCCFQRTPPPPRASVDSPNSSSGRCSTRYLARCLRSARLVRRRFRCTPCSGTTDDRRFYCRSAGLGDDGDDCGGDDGDDDVASDLEGPVSTARSRTSHNPRETNRFNSTQVALVCTCGRGMVRRFDDDLFATIRTRTRSDVVIRRCTRWLHSDAADTSGPETSQGNKGTAENRSITRFNSTGQYGAPYGVALTMESVMGVSTFTKDLRGSVNKQSILEINNSYSLFIDVKESSYGLGYPSGSSKIAITTKQEMWKRQPCELFKLLDVITTSQFQQFKVSTIFHHYILSYSPYFCLFTLILLGNHILSECAIHNECYSVHVGTDHIASKMNAIVFTSANVLKDRPKKMRTFRRMHNYKKKKSELLDSSMISPQEKLLFTSFCSGQYA</sequence>
<feature type="region of interest" description="Disordered" evidence="1">
    <location>
        <begin position="37"/>
        <end position="61"/>
    </location>
</feature>
<evidence type="ECO:0000313" key="3">
    <source>
        <dbReference type="Proteomes" id="UP000053105"/>
    </source>
</evidence>
<organism evidence="2 3">
    <name type="scientific">Melipona quadrifasciata</name>
    <dbReference type="NCBI Taxonomy" id="166423"/>
    <lineage>
        <taxon>Eukaryota</taxon>
        <taxon>Metazoa</taxon>
        <taxon>Ecdysozoa</taxon>
        <taxon>Arthropoda</taxon>
        <taxon>Hexapoda</taxon>
        <taxon>Insecta</taxon>
        <taxon>Pterygota</taxon>
        <taxon>Neoptera</taxon>
        <taxon>Endopterygota</taxon>
        <taxon>Hymenoptera</taxon>
        <taxon>Apocrita</taxon>
        <taxon>Aculeata</taxon>
        <taxon>Apoidea</taxon>
        <taxon>Anthophila</taxon>
        <taxon>Apidae</taxon>
        <taxon>Melipona</taxon>
    </lineage>
</organism>
<name>A0A0M9A5L3_9HYME</name>
<dbReference type="Proteomes" id="UP000053105">
    <property type="component" value="Unassembled WGS sequence"/>
</dbReference>
<proteinExistence type="predicted"/>
<gene>
    <name evidence="2" type="ORF">WN51_09360</name>
</gene>
<protein>
    <submittedName>
        <fullName evidence="2">Uncharacterized protein</fullName>
    </submittedName>
</protein>
<feature type="compositionally biased region" description="Acidic residues" evidence="1">
    <location>
        <begin position="108"/>
        <end position="120"/>
    </location>
</feature>
<accession>A0A0M9A5L3</accession>
<feature type="region of interest" description="Disordered" evidence="1">
    <location>
        <begin position="190"/>
        <end position="213"/>
    </location>
</feature>
<dbReference type="EMBL" id="KQ435729">
    <property type="protein sequence ID" value="KOX77695.1"/>
    <property type="molecule type" value="Genomic_DNA"/>
</dbReference>
<evidence type="ECO:0000313" key="2">
    <source>
        <dbReference type="EMBL" id="KOX77695.1"/>
    </source>
</evidence>
<dbReference type="AlphaFoldDB" id="A0A0M9A5L3"/>
<evidence type="ECO:0000256" key="1">
    <source>
        <dbReference type="SAM" id="MobiDB-lite"/>
    </source>
</evidence>
<feature type="region of interest" description="Disordered" evidence="1">
    <location>
        <begin position="108"/>
        <end position="140"/>
    </location>
</feature>